<evidence type="ECO:0000259" key="12">
    <source>
        <dbReference type="Pfam" id="PF19316"/>
    </source>
</evidence>
<sequence>MQVGMPNQRPTNVGLLCWISFIHLSGIYLFTRGFLLSRLSLSNVGSCPDGQCATSATHKRLVFIIIDALRFDFISPDPPSPVSPFHHNILTLPRELSAKSPSRSFMFQAYSDPPTTTLQRIKGITTGSLPTFVDVTSNFGASSIEEDSLINQLDRAGKKIAFMGDDTWMTVFPTTFSNSNTTFPYDSFNVEDLHSVDDGVIRHIFPLLQEKSPSWDVLIGHFLGADHVGHRVGPDHPTMKAKLAQMDDVLRRVVDLLHEDTLLVVMGDHGMDRKGDHGGDGELETASALWVYSKGPPLRALSLQDEVPLSLLPLVKFPGGASVAHRSVQQIDLVPTLSLLLGLPIPYNNLGTIIPELFFRSLGRDGIALTHAMKLNALQIKTYLDTYRGSASGRELDGVWESLEKSWSATNMNTEDNPELADLFAYHLYTRYALSVCRSLWAKFDVVLMTLGLVVIFFGVITTLMLYNRLTSVSDWEKWAGKRMLKVSRNFIAGAIVGAITIIPLRPYMEGITSLHAALFASSIASCGIVVLDSLPVFRLPSTITSLPLPLTLHVLAFLSNSFTVWEDRIVLFLLVSSLVPSILVGLAAPTTRLRVRILGYALLYAVCVRVMAVSTVCREEQQPFCHVTFYASSTLPSPPLPILILAIPTSIALPSAIRYFLRISSADKGLVPRFLSYVLQPALLGGNICWFLEWIESSESFGAGWSPHLRILRTVLARCTLGSLVVGASTLWWLNPLCVELHVREDPKSAEKKKRHVSVLGFSNAFGAPFLLFFCILFGVVHLSTQLTGQVVLSLAVVALLAYLEVADSTRDVAALNAQFAGKTPSAILDRDTVRGPNAPFTFNHVTAFALLAVHTFHGTGHQSTLSSLQWKTAFLLTPRLSYPTSPLLVITNTFGPIFLLSMAVILLAAWQFPPLPQPEASARVLGEAVRAALGMMLYFSTLLVGSAASSAWLRRHLMVWKIFAPRFMNAAASLLVVDLALLVGVSVGLSRTVSRVSLLFKKMG</sequence>
<dbReference type="PANTHER" id="PTHR23071:SF1">
    <property type="entry name" value="GPI ETHANOLAMINE PHOSPHATE TRANSFERASE 3"/>
    <property type="match status" value="1"/>
</dbReference>
<evidence type="ECO:0000256" key="8">
    <source>
        <dbReference type="ARBA" id="ARBA00022989"/>
    </source>
</evidence>
<comment type="similarity">
    <text evidence="3">Belongs to the PIGG/PIGN/PIGO family. PIGO subfamily.</text>
</comment>
<feature type="transmembrane region" description="Helical" evidence="11">
    <location>
        <begin position="511"/>
        <end position="532"/>
    </location>
</feature>
<dbReference type="Gene3D" id="3.40.720.10">
    <property type="entry name" value="Alkaline Phosphatase, subunit A"/>
    <property type="match status" value="1"/>
</dbReference>
<dbReference type="PANTHER" id="PTHR23071">
    <property type="entry name" value="PHOSPHATIDYLINOSITOL GLYCAN"/>
    <property type="match status" value="1"/>
</dbReference>
<organism evidence="13 14">
    <name type="scientific">Rickenella mellea</name>
    <dbReference type="NCBI Taxonomy" id="50990"/>
    <lineage>
        <taxon>Eukaryota</taxon>
        <taxon>Fungi</taxon>
        <taxon>Dikarya</taxon>
        <taxon>Basidiomycota</taxon>
        <taxon>Agaricomycotina</taxon>
        <taxon>Agaricomycetes</taxon>
        <taxon>Hymenochaetales</taxon>
        <taxon>Rickenellaceae</taxon>
        <taxon>Rickenella</taxon>
    </lineage>
</organism>
<feature type="transmembrane region" description="Helical" evidence="11">
    <location>
        <begin position="487"/>
        <end position="505"/>
    </location>
</feature>
<feature type="transmembrane region" description="Helical" evidence="11">
    <location>
        <begin position="570"/>
        <end position="589"/>
    </location>
</feature>
<dbReference type="Pfam" id="PF01663">
    <property type="entry name" value="Phosphodiest"/>
    <property type="match status" value="1"/>
</dbReference>
<gene>
    <name evidence="13" type="ORF">BD410DRAFT_822446</name>
</gene>
<dbReference type="InterPro" id="IPR045687">
    <property type="entry name" value="PIGG/GPI7_C"/>
</dbReference>
<protein>
    <recommendedName>
        <fullName evidence="12">GPI ethanolamine phosphate transferase 2 C-terminal domain-containing protein</fullName>
    </recommendedName>
</protein>
<feature type="transmembrane region" description="Helical" evidence="11">
    <location>
        <begin position="598"/>
        <end position="617"/>
    </location>
</feature>
<feature type="transmembrane region" description="Helical" evidence="11">
    <location>
        <begin position="976"/>
        <end position="995"/>
    </location>
</feature>
<evidence type="ECO:0000256" key="11">
    <source>
        <dbReference type="SAM" id="Phobius"/>
    </source>
</evidence>
<keyword evidence="5" id="KW-0808">Transferase</keyword>
<keyword evidence="8 11" id="KW-1133">Transmembrane helix</keyword>
<evidence type="ECO:0000256" key="10">
    <source>
        <dbReference type="ARBA" id="ARBA00023180"/>
    </source>
</evidence>
<keyword evidence="9 11" id="KW-0472">Membrane</keyword>
<dbReference type="InterPro" id="IPR039524">
    <property type="entry name" value="PIGO/GPI13"/>
</dbReference>
<dbReference type="Pfam" id="PF19316">
    <property type="entry name" value="PIGO_PIGG"/>
    <property type="match status" value="1"/>
</dbReference>
<comment type="pathway">
    <text evidence="2">Glycolipid biosynthesis; glycosylphosphatidylinositol-anchor biosynthesis.</text>
</comment>
<evidence type="ECO:0000256" key="7">
    <source>
        <dbReference type="ARBA" id="ARBA00022824"/>
    </source>
</evidence>
<dbReference type="GO" id="GO:0051377">
    <property type="term" value="F:mannose-ethanolamine phosphotransferase activity"/>
    <property type="evidence" value="ECO:0007669"/>
    <property type="project" value="InterPro"/>
</dbReference>
<dbReference type="STRING" id="50990.A0A4Y7PT32"/>
<dbReference type="GO" id="GO:0005789">
    <property type="term" value="C:endoplasmic reticulum membrane"/>
    <property type="evidence" value="ECO:0007669"/>
    <property type="project" value="UniProtKB-SubCell"/>
</dbReference>
<feature type="transmembrane region" description="Helical" evidence="11">
    <location>
        <begin position="641"/>
        <end position="662"/>
    </location>
</feature>
<accession>A0A4Y7PT32</accession>
<dbReference type="EMBL" id="ML170211">
    <property type="protein sequence ID" value="TDL18216.1"/>
    <property type="molecule type" value="Genomic_DNA"/>
</dbReference>
<evidence type="ECO:0000256" key="3">
    <source>
        <dbReference type="ARBA" id="ARBA00008695"/>
    </source>
</evidence>
<dbReference type="OrthoDB" id="272139at2759"/>
<feature type="transmembrane region" description="Helical" evidence="11">
    <location>
        <begin position="788"/>
        <end position="805"/>
    </location>
</feature>
<dbReference type="SUPFAM" id="SSF53649">
    <property type="entry name" value="Alkaline phosphatase-like"/>
    <property type="match status" value="1"/>
</dbReference>
<feature type="transmembrane region" description="Helical" evidence="11">
    <location>
        <begin position="674"/>
        <end position="696"/>
    </location>
</feature>
<evidence type="ECO:0000256" key="2">
    <source>
        <dbReference type="ARBA" id="ARBA00004687"/>
    </source>
</evidence>
<evidence type="ECO:0000256" key="5">
    <source>
        <dbReference type="ARBA" id="ARBA00022679"/>
    </source>
</evidence>
<keyword evidence="10" id="KW-0325">Glycoprotein</keyword>
<evidence type="ECO:0000256" key="4">
    <source>
        <dbReference type="ARBA" id="ARBA00022502"/>
    </source>
</evidence>
<feature type="transmembrane region" description="Helical" evidence="11">
    <location>
        <begin position="12"/>
        <end position="30"/>
    </location>
</feature>
<comment type="subcellular location">
    <subcellularLocation>
        <location evidence="1">Endoplasmic reticulum membrane</location>
        <topology evidence="1">Multi-pass membrane protein</topology>
    </subcellularLocation>
</comment>
<feature type="transmembrane region" description="Helical" evidence="11">
    <location>
        <begin position="544"/>
        <end position="564"/>
    </location>
</feature>
<feature type="transmembrane region" description="Helical" evidence="11">
    <location>
        <begin position="934"/>
        <end position="955"/>
    </location>
</feature>
<dbReference type="InterPro" id="IPR037675">
    <property type="entry name" value="PIG-O_N"/>
</dbReference>
<evidence type="ECO:0000256" key="1">
    <source>
        <dbReference type="ARBA" id="ARBA00004477"/>
    </source>
</evidence>
<evidence type="ECO:0000256" key="9">
    <source>
        <dbReference type="ARBA" id="ARBA00023136"/>
    </source>
</evidence>
<dbReference type="AlphaFoldDB" id="A0A4Y7PT32"/>
<dbReference type="UniPathway" id="UPA00196"/>
<keyword evidence="6 11" id="KW-0812">Transmembrane</keyword>
<keyword evidence="4" id="KW-0337">GPI-anchor biosynthesis</keyword>
<name>A0A4Y7PT32_9AGAM</name>
<feature type="transmembrane region" description="Helical" evidence="11">
    <location>
        <begin position="757"/>
        <end position="782"/>
    </location>
</feature>
<dbReference type="Proteomes" id="UP000294933">
    <property type="component" value="Unassembled WGS sequence"/>
</dbReference>
<keyword evidence="14" id="KW-1185">Reference proteome</keyword>
<feature type="transmembrane region" description="Helical" evidence="11">
    <location>
        <begin position="889"/>
        <end position="914"/>
    </location>
</feature>
<dbReference type="GO" id="GO:0006506">
    <property type="term" value="P:GPI anchor biosynthetic process"/>
    <property type="evidence" value="ECO:0007669"/>
    <property type="project" value="UniProtKB-UniPathway"/>
</dbReference>
<dbReference type="VEuPathDB" id="FungiDB:BD410DRAFT_822446"/>
<feature type="transmembrane region" description="Helical" evidence="11">
    <location>
        <begin position="446"/>
        <end position="467"/>
    </location>
</feature>
<feature type="domain" description="GPI ethanolamine phosphate transferase 2 C-terminal" evidence="12">
    <location>
        <begin position="846"/>
        <end position="991"/>
    </location>
</feature>
<dbReference type="InterPro" id="IPR017850">
    <property type="entry name" value="Alkaline_phosphatase_core_sf"/>
</dbReference>
<feature type="transmembrane region" description="Helical" evidence="11">
    <location>
        <begin position="716"/>
        <end position="736"/>
    </location>
</feature>
<evidence type="ECO:0000313" key="13">
    <source>
        <dbReference type="EMBL" id="TDL18216.1"/>
    </source>
</evidence>
<dbReference type="InterPro" id="IPR002591">
    <property type="entry name" value="Phosphodiest/P_Trfase"/>
</dbReference>
<keyword evidence="7" id="KW-0256">Endoplasmic reticulum</keyword>
<proteinExistence type="inferred from homology"/>
<dbReference type="CDD" id="cd16023">
    <property type="entry name" value="GPI_EPT_3"/>
    <property type="match status" value="1"/>
</dbReference>
<evidence type="ECO:0000256" key="6">
    <source>
        <dbReference type="ARBA" id="ARBA00022692"/>
    </source>
</evidence>
<evidence type="ECO:0000313" key="14">
    <source>
        <dbReference type="Proteomes" id="UP000294933"/>
    </source>
</evidence>
<reference evidence="13 14" key="1">
    <citation type="submission" date="2018-06" db="EMBL/GenBank/DDBJ databases">
        <title>A transcriptomic atlas of mushroom development highlights an independent origin of complex multicellularity.</title>
        <authorList>
            <consortium name="DOE Joint Genome Institute"/>
            <person name="Krizsan K."/>
            <person name="Almasi E."/>
            <person name="Merenyi Z."/>
            <person name="Sahu N."/>
            <person name="Viragh M."/>
            <person name="Koszo T."/>
            <person name="Mondo S."/>
            <person name="Kiss B."/>
            <person name="Balint B."/>
            <person name="Kues U."/>
            <person name="Barry K."/>
            <person name="Hegedus J.C."/>
            <person name="Henrissat B."/>
            <person name="Johnson J."/>
            <person name="Lipzen A."/>
            <person name="Ohm R."/>
            <person name="Nagy I."/>
            <person name="Pangilinan J."/>
            <person name="Yan J."/>
            <person name="Xiong Y."/>
            <person name="Grigoriev I.V."/>
            <person name="Hibbett D.S."/>
            <person name="Nagy L.G."/>
        </authorList>
    </citation>
    <scope>NUCLEOTIDE SEQUENCE [LARGE SCALE GENOMIC DNA]</scope>
    <source>
        <strain evidence="13 14">SZMC22713</strain>
    </source>
</reference>